<dbReference type="InterPro" id="IPR025714">
    <property type="entry name" value="Methyltranfer_dom"/>
</dbReference>
<dbReference type="PANTHER" id="PTHR43591">
    <property type="entry name" value="METHYLTRANSFERASE"/>
    <property type="match status" value="1"/>
</dbReference>
<accession>A0A383F013</accession>
<feature type="domain" description="Methyltransferase" evidence="1">
    <location>
        <begin position="45"/>
        <end position="154"/>
    </location>
</feature>
<protein>
    <recommendedName>
        <fullName evidence="1">Methyltransferase domain-containing protein</fullName>
    </recommendedName>
</protein>
<dbReference type="AlphaFoldDB" id="A0A383F013"/>
<evidence type="ECO:0000259" key="1">
    <source>
        <dbReference type="Pfam" id="PF13847"/>
    </source>
</evidence>
<dbReference type="EMBL" id="UINC01230222">
    <property type="protein sequence ID" value="SVE62259.1"/>
    <property type="molecule type" value="Genomic_DNA"/>
</dbReference>
<gene>
    <name evidence="2" type="ORF">METZ01_LOCUS515113</name>
</gene>
<dbReference type="PANTHER" id="PTHR43591:SF24">
    <property type="entry name" value="2-METHOXY-6-POLYPRENYL-1,4-BENZOQUINOL METHYLASE, MITOCHONDRIAL"/>
    <property type="match status" value="1"/>
</dbReference>
<dbReference type="CDD" id="cd02440">
    <property type="entry name" value="AdoMet_MTases"/>
    <property type="match status" value="1"/>
</dbReference>
<sequence>MSKSLDPAAKKALVANWFGRAASVYFSPFFSYPGHRLVEFAKIPKGVQVLDVGTGTGAVLFPAALAVGVDGHVTGIDFAEEMVRASSSTITRKDVLNAAVRRMDAEHLDFPDASFDCVLSGFALSYITDIQRALGEIQRVLRPGSTLALSTWGEGGELAILYRALEVEFNIVQPNLESHHLGNVEALNRLLENSGFSNV</sequence>
<organism evidence="2">
    <name type="scientific">marine metagenome</name>
    <dbReference type="NCBI Taxonomy" id="408172"/>
    <lineage>
        <taxon>unclassified sequences</taxon>
        <taxon>metagenomes</taxon>
        <taxon>ecological metagenomes</taxon>
    </lineage>
</organism>
<proteinExistence type="predicted"/>
<dbReference type="Gene3D" id="3.40.50.150">
    <property type="entry name" value="Vaccinia Virus protein VP39"/>
    <property type="match status" value="1"/>
</dbReference>
<dbReference type="GO" id="GO:0008757">
    <property type="term" value="F:S-adenosylmethionine-dependent methyltransferase activity"/>
    <property type="evidence" value="ECO:0007669"/>
    <property type="project" value="InterPro"/>
</dbReference>
<reference evidence="2" key="1">
    <citation type="submission" date="2018-05" db="EMBL/GenBank/DDBJ databases">
        <authorList>
            <person name="Lanie J.A."/>
            <person name="Ng W.-L."/>
            <person name="Kazmierczak K.M."/>
            <person name="Andrzejewski T.M."/>
            <person name="Davidsen T.M."/>
            <person name="Wayne K.J."/>
            <person name="Tettelin H."/>
            <person name="Glass J.I."/>
            <person name="Rusch D."/>
            <person name="Podicherti R."/>
            <person name="Tsui H.-C.T."/>
            <person name="Winkler M.E."/>
        </authorList>
    </citation>
    <scope>NUCLEOTIDE SEQUENCE</scope>
</reference>
<feature type="non-terminal residue" evidence="2">
    <location>
        <position position="199"/>
    </location>
</feature>
<evidence type="ECO:0000313" key="2">
    <source>
        <dbReference type="EMBL" id="SVE62259.1"/>
    </source>
</evidence>
<name>A0A383F013_9ZZZZ</name>
<dbReference type="InterPro" id="IPR029063">
    <property type="entry name" value="SAM-dependent_MTases_sf"/>
</dbReference>
<dbReference type="SUPFAM" id="SSF53335">
    <property type="entry name" value="S-adenosyl-L-methionine-dependent methyltransferases"/>
    <property type="match status" value="1"/>
</dbReference>
<dbReference type="Pfam" id="PF13847">
    <property type="entry name" value="Methyltransf_31"/>
    <property type="match status" value="1"/>
</dbReference>